<dbReference type="EMBL" id="RBIQ01000007">
    <property type="protein sequence ID" value="RKR14211.1"/>
    <property type="molecule type" value="Genomic_DNA"/>
</dbReference>
<evidence type="ECO:0008006" key="3">
    <source>
        <dbReference type="Google" id="ProtNLM"/>
    </source>
</evidence>
<keyword evidence="2" id="KW-1185">Reference proteome</keyword>
<dbReference type="Proteomes" id="UP000269412">
    <property type="component" value="Unassembled WGS sequence"/>
</dbReference>
<evidence type="ECO:0000313" key="2">
    <source>
        <dbReference type="Proteomes" id="UP000269412"/>
    </source>
</evidence>
<reference evidence="1 2" key="1">
    <citation type="submission" date="2018-10" db="EMBL/GenBank/DDBJ databases">
        <title>Genomic Encyclopedia of Archaeal and Bacterial Type Strains, Phase II (KMG-II): from individual species to whole genera.</title>
        <authorList>
            <person name="Goeker M."/>
        </authorList>
    </citation>
    <scope>NUCLEOTIDE SEQUENCE [LARGE SCALE GENOMIC DNA]</scope>
    <source>
        <strain evidence="1 2">DSM 25230</strain>
    </source>
</reference>
<organism evidence="1 2">
    <name type="scientific">Maribacter vaceletii</name>
    <dbReference type="NCBI Taxonomy" id="1206816"/>
    <lineage>
        <taxon>Bacteria</taxon>
        <taxon>Pseudomonadati</taxon>
        <taxon>Bacteroidota</taxon>
        <taxon>Flavobacteriia</taxon>
        <taxon>Flavobacteriales</taxon>
        <taxon>Flavobacteriaceae</taxon>
        <taxon>Maribacter</taxon>
    </lineage>
</organism>
<name>A0A495EBY3_9FLAO</name>
<sequence>MIMKIKNVVVIVLGIFLLGCDGDLKQGKCEEGYFEQDTPEGGSYCVPLGEQDSDVKTKSDVKDLNKGD</sequence>
<dbReference type="AlphaFoldDB" id="A0A495EBY3"/>
<dbReference type="PROSITE" id="PS51257">
    <property type="entry name" value="PROKAR_LIPOPROTEIN"/>
    <property type="match status" value="1"/>
</dbReference>
<accession>A0A495EBY3</accession>
<comment type="caution">
    <text evidence="1">The sequence shown here is derived from an EMBL/GenBank/DDBJ whole genome shotgun (WGS) entry which is preliminary data.</text>
</comment>
<gene>
    <name evidence="1" type="ORF">CLV91_0286</name>
</gene>
<proteinExistence type="predicted"/>
<evidence type="ECO:0000313" key="1">
    <source>
        <dbReference type="EMBL" id="RKR14211.1"/>
    </source>
</evidence>
<protein>
    <recommendedName>
        <fullName evidence="3">Lipoprotein</fullName>
    </recommendedName>
</protein>